<dbReference type="Gene3D" id="3.40.50.300">
    <property type="entry name" value="P-loop containing nucleotide triphosphate hydrolases"/>
    <property type="match status" value="1"/>
</dbReference>
<dbReference type="STRING" id="930992.A0A0D0A4L1"/>
<organism evidence="2 3">
    <name type="scientific">Suillus luteus UH-Slu-Lm8-n1</name>
    <dbReference type="NCBI Taxonomy" id="930992"/>
    <lineage>
        <taxon>Eukaryota</taxon>
        <taxon>Fungi</taxon>
        <taxon>Dikarya</taxon>
        <taxon>Basidiomycota</taxon>
        <taxon>Agaricomycotina</taxon>
        <taxon>Agaricomycetes</taxon>
        <taxon>Agaricomycetidae</taxon>
        <taxon>Boletales</taxon>
        <taxon>Suillineae</taxon>
        <taxon>Suillaceae</taxon>
        <taxon>Suillus</taxon>
    </lineage>
</organism>
<keyword evidence="3" id="KW-1185">Reference proteome</keyword>
<dbReference type="AlphaFoldDB" id="A0A0D0A4L1"/>
<feature type="non-terminal residue" evidence="2">
    <location>
        <position position="65"/>
    </location>
</feature>
<reference evidence="3" key="2">
    <citation type="submission" date="2015-01" db="EMBL/GenBank/DDBJ databases">
        <title>Evolutionary Origins and Diversification of the Mycorrhizal Mutualists.</title>
        <authorList>
            <consortium name="DOE Joint Genome Institute"/>
            <consortium name="Mycorrhizal Genomics Consortium"/>
            <person name="Kohler A."/>
            <person name="Kuo A."/>
            <person name="Nagy L.G."/>
            <person name="Floudas D."/>
            <person name="Copeland A."/>
            <person name="Barry K.W."/>
            <person name="Cichocki N."/>
            <person name="Veneault-Fourrey C."/>
            <person name="LaButti K."/>
            <person name="Lindquist E.A."/>
            <person name="Lipzen A."/>
            <person name="Lundell T."/>
            <person name="Morin E."/>
            <person name="Murat C."/>
            <person name="Riley R."/>
            <person name="Ohm R."/>
            <person name="Sun H."/>
            <person name="Tunlid A."/>
            <person name="Henrissat B."/>
            <person name="Grigoriev I.V."/>
            <person name="Hibbett D.S."/>
            <person name="Martin F."/>
        </authorList>
    </citation>
    <scope>NUCLEOTIDE SEQUENCE [LARGE SCALE GENOMIC DNA]</scope>
    <source>
        <strain evidence="3">UH-Slu-Lm8-n1</strain>
    </source>
</reference>
<dbReference type="Proteomes" id="UP000054485">
    <property type="component" value="Unassembled WGS sequence"/>
</dbReference>
<protein>
    <submittedName>
        <fullName evidence="2">Unplaced genomic scaffold CY34scaffold_388, whole genome shotgun sequence</fullName>
    </submittedName>
</protein>
<dbReference type="GO" id="GO:0005524">
    <property type="term" value="F:ATP binding"/>
    <property type="evidence" value="ECO:0007669"/>
    <property type="project" value="InterPro"/>
</dbReference>
<feature type="domain" description="DEAD/DEAH-box helicase" evidence="1">
    <location>
        <begin position="8"/>
        <end position="64"/>
    </location>
</feature>
<sequence length="65" mass="7215">DQWPFDWQLKAAAAVMEGYNVVLDAGTGCRKTLCFSLSLLQNEQDIRLLISPLTALIINQVSSFT</sequence>
<dbReference type="InterPro" id="IPR011545">
    <property type="entry name" value="DEAD/DEAH_box_helicase_dom"/>
</dbReference>
<evidence type="ECO:0000313" key="3">
    <source>
        <dbReference type="Proteomes" id="UP000054485"/>
    </source>
</evidence>
<dbReference type="EMBL" id="KN835519">
    <property type="protein sequence ID" value="KIK36561.1"/>
    <property type="molecule type" value="Genomic_DNA"/>
</dbReference>
<gene>
    <name evidence="2" type="ORF">CY34DRAFT_62828</name>
</gene>
<dbReference type="GO" id="GO:0003676">
    <property type="term" value="F:nucleic acid binding"/>
    <property type="evidence" value="ECO:0007669"/>
    <property type="project" value="InterPro"/>
</dbReference>
<proteinExistence type="predicted"/>
<dbReference type="InterPro" id="IPR027417">
    <property type="entry name" value="P-loop_NTPase"/>
</dbReference>
<accession>A0A0D0A4L1</accession>
<reference evidence="2 3" key="1">
    <citation type="submission" date="2014-04" db="EMBL/GenBank/DDBJ databases">
        <authorList>
            <consortium name="DOE Joint Genome Institute"/>
            <person name="Kuo A."/>
            <person name="Ruytinx J."/>
            <person name="Rineau F."/>
            <person name="Colpaert J."/>
            <person name="Kohler A."/>
            <person name="Nagy L.G."/>
            <person name="Floudas D."/>
            <person name="Copeland A."/>
            <person name="Barry K.W."/>
            <person name="Cichocki N."/>
            <person name="Veneault-Fourrey C."/>
            <person name="LaButti K."/>
            <person name="Lindquist E.A."/>
            <person name="Lipzen A."/>
            <person name="Lundell T."/>
            <person name="Morin E."/>
            <person name="Murat C."/>
            <person name="Sun H."/>
            <person name="Tunlid A."/>
            <person name="Henrissat B."/>
            <person name="Grigoriev I.V."/>
            <person name="Hibbett D.S."/>
            <person name="Martin F."/>
            <person name="Nordberg H.P."/>
            <person name="Cantor M.N."/>
            <person name="Hua S.X."/>
        </authorList>
    </citation>
    <scope>NUCLEOTIDE SEQUENCE [LARGE SCALE GENOMIC DNA]</scope>
    <source>
        <strain evidence="2 3">UH-Slu-Lm8-n1</strain>
    </source>
</reference>
<feature type="non-terminal residue" evidence="2">
    <location>
        <position position="1"/>
    </location>
</feature>
<dbReference type="OrthoDB" id="10261556at2759"/>
<name>A0A0D0A4L1_9AGAM</name>
<evidence type="ECO:0000313" key="2">
    <source>
        <dbReference type="EMBL" id="KIK36561.1"/>
    </source>
</evidence>
<dbReference type="SUPFAM" id="SSF52540">
    <property type="entry name" value="P-loop containing nucleoside triphosphate hydrolases"/>
    <property type="match status" value="1"/>
</dbReference>
<dbReference type="InParanoid" id="A0A0D0A4L1"/>
<evidence type="ECO:0000259" key="1">
    <source>
        <dbReference type="Pfam" id="PF00270"/>
    </source>
</evidence>
<dbReference type="HOGENOM" id="CLU_001103_20_2_1"/>
<dbReference type="Pfam" id="PF00270">
    <property type="entry name" value="DEAD"/>
    <property type="match status" value="1"/>
</dbReference>